<proteinExistence type="predicted"/>
<feature type="domain" description="EAL" evidence="2">
    <location>
        <begin position="309"/>
        <end position="565"/>
    </location>
</feature>
<dbReference type="AlphaFoldDB" id="A0A934U3C8"/>
<dbReference type="Proteomes" id="UP000655868">
    <property type="component" value="Unassembled WGS sequence"/>
</dbReference>
<comment type="caution">
    <text evidence="4">The sequence shown here is derived from an EMBL/GenBank/DDBJ whole genome shotgun (WGS) entry which is preliminary data.</text>
</comment>
<dbReference type="InterPro" id="IPR001633">
    <property type="entry name" value="EAL_dom"/>
</dbReference>
<evidence type="ECO:0000259" key="3">
    <source>
        <dbReference type="PROSITE" id="PS50887"/>
    </source>
</evidence>
<dbReference type="SUPFAM" id="SSF55073">
    <property type="entry name" value="Nucleotide cyclase"/>
    <property type="match status" value="1"/>
</dbReference>
<dbReference type="InterPro" id="IPR000160">
    <property type="entry name" value="GGDEF_dom"/>
</dbReference>
<dbReference type="InterPro" id="IPR035919">
    <property type="entry name" value="EAL_sf"/>
</dbReference>
<organism evidence="4 5">
    <name type="scientific">Antrihabitans stalagmiti</name>
    <dbReference type="NCBI Taxonomy" id="2799499"/>
    <lineage>
        <taxon>Bacteria</taxon>
        <taxon>Bacillati</taxon>
        <taxon>Actinomycetota</taxon>
        <taxon>Actinomycetes</taxon>
        <taxon>Mycobacteriales</taxon>
        <taxon>Nocardiaceae</taxon>
        <taxon>Antrihabitans</taxon>
    </lineage>
</organism>
<evidence type="ECO:0000259" key="2">
    <source>
        <dbReference type="PROSITE" id="PS50883"/>
    </source>
</evidence>
<keyword evidence="1" id="KW-0812">Transmembrane</keyword>
<dbReference type="PROSITE" id="PS50883">
    <property type="entry name" value="EAL"/>
    <property type="match status" value="1"/>
</dbReference>
<evidence type="ECO:0000256" key="1">
    <source>
        <dbReference type="SAM" id="Phobius"/>
    </source>
</evidence>
<dbReference type="SMART" id="SM00267">
    <property type="entry name" value="GGDEF"/>
    <property type="match status" value="1"/>
</dbReference>
<keyword evidence="5" id="KW-1185">Reference proteome</keyword>
<dbReference type="PANTHER" id="PTHR33121">
    <property type="entry name" value="CYCLIC DI-GMP PHOSPHODIESTERASE PDEF"/>
    <property type="match status" value="1"/>
</dbReference>
<dbReference type="CDD" id="cd01948">
    <property type="entry name" value="EAL"/>
    <property type="match status" value="1"/>
</dbReference>
<dbReference type="InterPro" id="IPR050706">
    <property type="entry name" value="Cyclic-di-GMP_PDE-like"/>
</dbReference>
<dbReference type="RefSeq" id="WP_199704320.1">
    <property type="nucleotide sequence ID" value="NZ_JAEMNV010000003.1"/>
</dbReference>
<name>A0A934U3C8_9NOCA</name>
<keyword evidence="1" id="KW-1133">Transmembrane helix</keyword>
<accession>A0A934U3C8</accession>
<dbReference type="SUPFAM" id="SSF141868">
    <property type="entry name" value="EAL domain-like"/>
    <property type="match status" value="1"/>
</dbReference>
<feature type="transmembrane region" description="Helical" evidence="1">
    <location>
        <begin position="32"/>
        <end position="51"/>
    </location>
</feature>
<dbReference type="NCBIfam" id="TIGR00254">
    <property type="entry name" value="GGDEF"/>
    <property type="match status" value="1"/>
</dbReference>
<dbReference type="CDD" id="cd01949">
    <property type="entry name" value="GGDEF"/>
    <property type="match status" value="1"/>
</dbReference>
<dbReference type="InterPro" id="IPR043128">
    <property type="entry name" value="Rev_trsase/Diguanyl_cyclase"/>
</dbReference>
<feature type="domain" description="GGDEF" evidence="3">
    <location>
        <begin position="187"/>
        <end position="307"/>
    </location>
</feature>
<evidence type="ECO:0000313" key="4">
    <source>
        <dbReference type="EMBL" id="MBJ8339585.1"/>
    </source>
</evidence>
<feature type="transmembrane region" description="Helical" evidence="1">
    <location>
        <begin position="100"/>
        <end position="124"/>
    </location>
</feature>
<protein>
    <submittedName>
        <fullName evidence="4">Bifunctional diguanylate cyclase/phosphodiesterase</fullName>
    </submittedName>
</protein>
<feature type="transmembrane region" description="Helical" evidence="1">
    <location>
        <begin position="131"/>
        <end position="151"/>
    </location>
</feature>
<feature type="transmembrane region" description="Helical" evidence="1">
    <location>
        <begin position="63"/>
        <end position="94"/>
    </location>
</feature>
<dbReference type="Gene3D" id="3.30.70.270">
    <property type="match status" value="1"/>
</dbReference>
<gene>
    <name evidence="4" type="ORF">JGU71_11875</name>
</gene>
<dbReference type="InterPro" id="IPR029787">
    <property type="entry name" value="Nucleotide_cyclase"/>
</dbReference>
<dbReference type="PANTHER" id="PTHR33121:SF79">
    <property type="entry name" value="CYCLIC DI-GMP PHOSPHODIESTERASE PDED-RELATED"/>
    <property type="match status" value="1"/>
</dbReference>
<dbReference type="SMART" id="SM00052">
    <property type="entry name" value="EAL"/>
    <property type="match status" value="1"/>
</dbReference>
<dbReference type="PROSITE" id="PS50887">
    <property type="entry name" value="GGDEF"/>
    <property type="match status" value="1"/>
</dbReference>
<dbReference type="GO" id="GO:0071111">
    <property type="term" value="F:cyclic-guanylate-specific phosphodiesterase activity"/>
    <property type="evidence" value="ECO:0007669"/>
    <property type="project" value="InterPro"/>
</dbReference>
<dbReference type="Pfam" id="PF00563">
    <property type="entry name" value="EAL"/>
    <property type="match status" value="1"/>
</dbReference>
<keyword evidence="1" id="KW-0472">Membrane</keyword>
<dbReference type="Pfam" id="PF00990">
    <property type="entry name" value="GGDEF"/>
    <property type="match status" value="1"/>
</dbReference>
<dbReference type="EMBL" id="JAEMNV010000003">
    <property type="protein sequence ID" value="MBJ8339585.1"/>
    <property type="molecule type" value="Genomic_DNA"/>
</dbReference>
<dbReference type="Gene3D" id="3.20.20.450">
    <property type="entry name" value="EAL domain"/>
    <property type="match status" value="1"/>
</dbReference>
<reference evidence="4" key="1">
    <citation type="submission" date="2020-12" db="EMBL/GenBank/DDBJ databases">
        <title>Antrihabitans popcorni sp. nov. and Antrihabitans auranticaus sp. nov., isolated from a larva cave.</title>
        <authorList>
            <person name="Lee S.D."/>
            <person name="Kim I.S."/>
        </authorList>
    </citation>
    <scope>NUCLEOTIDE SEQUENCE</scope>
    <source>
        <strain evidence="4">YC3-6</strain>
    </source>
</reference>
<evidence type="ECO:0000313" key="5">
    <source>
        <dbReference type="Proteomes" id="UP000655868"/>
    </source>
</evidence>
<sequence>MSRTAGGLYVFGGVLGTTVTILMPNETSGNRLIVGSVGASALIIGATLLILGRRVDPRTHPVLILSATVLLTVAIVNATSSIAALAFASLYVAIICDAAFFFSWAWGAVNTVFTVTMCMVGIAVRPDIPWWTGLVPAGVSLAVACSVAVLARMASDADIDALTGLVNKRGFDRSLDLEIARAGRIGTRPAIAVLNLDHFKLFNDSRGYADGDAELQRIADIWRKLLGPNRILARYGGDEFALLMPNMSEQGVILLADRMRDAIEVGCSAGVTSWQQGESASYMVSRAMVGLYRAKLAGRNRSVLETGHDPQPTAAILDAIRSDAVDIALQPIVDLQACGKVVGYEALVRWCDTSAQTVTPAEIVRAAEENGLISHLGAFVLARACEQAMRLAKATPGEKLTLNVNASGLELIEAGFIAGVDEVLRRTGWPADQLVVEVTETFLDIDTPVAIANLAALRRRGIRIAIDDFGTGYSSLSRLMTLPTDILKLDASFVASIAPDSPPPPLLEVIAKLGAALGLYIIAEGVEYTNQATALSTLGYRFAQGYLYGRPQSVEQLLADLAANHPIPT</sequence>